<dbReference type="Gene3D" id="3.30.160.60">
    <property type="entry name" value="Classic Zinc Finger"/>
    <property type="match status" value="6"/>
</dbReference>
<evidence type="ECO:0000256" key="11">
    <source>
        <dbReference type="SAM" id="MobiDB-lite"/>
    </source>
</evidence>
<keyword evidence="15" id="KW-1185">Reference proteome</keyword>
<keyword evidence="4 8" id="KW-0863">Zinc-finger</keyword>
<evidence type="ECO:0000259" key="13">
    <source>
        <dbReference type="PROSITE" id="PS50950"/>
    </source>
</evidence>
<reference evidence="16" key="1">
    <citation type="submission" date="2025-08" db="UniProtKB">
        <authorList>
            <consortium name="RefSeq"/>
        </authorList>
    </citation>
    <scope>IDENTIFICATION</scope>
</reference>
<dbReference type="KEGG" id="bany:112054627"/>
<feature type="binding site" evidence="10">
    <location>
        <position position="130"/>
    </location>
    <ligand>
        <name>Zn(2+)</name>
        <dbReference type="ChEBI" id="CHEBI:29105"/>
    </ligand>
</feature>
<dbReference type="SUPFAM" id="SSF57716">
    <property type="entry name" value="Glucocorticoid receptor-like (DNA-binding domain)"/>
    <property type="match status" value="1"/>
</dbReference>
<dbReference type="PANTHER" id="PTHR24394:SF29">
    <property type="entry name" value="MYONEURIN"/>
    <property type="match status" value="1"/>
</dbReference>
<keyword evidence="7" id="KW-0539">Nucleus</keyword>
<dbReference type="InterPro" id="IPR012934">
    <property type="entry name" value="Znf_AD"/>
</dbReference>
<feature type="domain" description="THAP-type" evidence="13">
    <location>
        <begin position="1"/>
        <end position="83"/>
    </location>
</feature>
<dbReference type="GO" id="GO:0005634">
    <property type="term" value="C:nucleus"/>
    <property type="evidence" value="ECO:0007669"/>
    <property type="project" value="UniProtKB-SubCell"/>
</dbReference>
<evidence type="ECO:0000256" key="8">
    <source>
        <dbReference type="PROSITE-ProRule" id="PRU00042"/>
    </source>
</evidence>
<dbReference type="Pfam" id="PF05485">
    <property type="entry name" value="THAP"/>
    <property type="match status" value="1"/>
</dbReference>
<dbReference type="Proteomes" id="UP001652582">
    <property type="component" value="Chromosome 23"/>
</dbReference>
<feature type="region of interest" description="Disordered" evidence="11">
    <location>
        <begin position="317"/>
        <end position="376"/>
    </location>
</feature>
<evidence type="ECO:0000259" key="14">
    <source>
        <dbReference type="PROSITE" id="PS51915"/>
    </source>
</evidence>
<keyword evidence="5 10" id="KW-0862">Zinc</keyword>
<dbReference type="PROSITE" id="PS00028">
    <property type="entry name" value="ZINC_FINGER_C2H2_1"/>
    <property type="match status" value="7"/>
</dbReference>
<accession>A0A6J1NY99</accession>
<feature type="binding site" evidence="10">
    <location>
        <position position="86"/>
    </location>
    <ligand>
        <name>Zn(2+)</name>
        <dbReference type="ChEBI" id="CHEBI:29105"/>
    </ligand>
</feature>
<dbReference type="SMART" id="SM00868">
    <property type="entry name" value="zf-AD"/>
    <property type="match status" value="1"/>
</dbReference>
<dbReference type="PROSITE" id="PS51915">
    <property type="entry name" value="ZAD"/>
    <property type="match status" value="1"/>
</dbReference>
<dbReference type="PROSITE" id="PS50950">
    <property type="entry name" value="ZF_THAP"/>
    <property type="match status" value="1"/>
</dbReference>
<feature type="binding site" evidence="10">
    <location>
        <position position="89"/>
    </location>
    <ligand>
        <name>Zn(2+)</name>
        <dbReference type="ChEBI" id="CHEBI:29105"/>
    </ligand>
</feature>
<dbReference type="GO" id="GO:0003677">
    <property type="term" value="F:DNA binding"/>
    <property type="evidence" value="ECO:0007669"/>
    <property type="project" value="UniProtKB-UniRule"/>
</dbReference>
<feature type="domain" description="C2H2-type" evidence="12">
    <location>
        <begin position="467"/>
        <end position="494"/>
    </location>
</feature>
<dbReference type="GeneID" id="112054627"/>
<feature type="domain" description="C2H2-type" evidence="12">
    <location>
        <begin position="523"/>
        <end position="549"/>
    </location>
</feature>
<dbReference type="SMART" id="SM00355">
    <property type="entry name" value="ZnF_C2H2"/>
    <property type="match status" value="7"/>
</dbReference>
<name>A0A6J1NY99_BICAN</name>
<evidence type="ECO:0000256" key="1">
    <source>
        <dbReference type="ARBA" id="ARBA00004123"/>
    </source>
</evidence>
<sequence>MRCCVPFCQNTLVKTKSEGTGITFHELPSDVHIRAAWLRALGVQKHHLPDPAVVCSHHLLDNNFYKTTDSARQIHSNAVPSTVQVCMICLDMDRKLFLLSKHKLKEAYEQLTGLSLCDLSNLKQLVCALCAQRLINFSRFRDLSLRAHSLMMHLVEQRELITVQHKELMKHATAHLQWDLTHTTLDSDYCDLYIIHTDEEEQTAAEKYGVGDIATVVKTEDSMSNDNRMDNIKKECVYDEYSDMNINMEATSEDLHRKAAVSSVTVEYVKCESAIFECSFCYQDFVQEDTYNEHMNMHLQNTDSKQGASQVFEPRGANSLVPENKSSSQVNDAPPPHPPDGNVQAHGSNIGGLDNQSSHSTTSNMNKPTLNTQMRTHTGEKPYSCETCNYKCVEKRYLKRHMKNHAGEKPFSCEMCDYKCVEKSMLMRHKKSHIGVKPFSCELCDYTCIEKRYLNRHLKTHIDEYSFSCEMCKYKCAEKSKLLRHKKSHTGVKPHSCEICGYKCAEKWNLLKHMKIHTGEKPFSCDACNYKCIQKSNLLQHMRIHIGEK</sequence>
<proteinExistence type="predicted"/>
<feature type="domain" description="C2H2-type" evidence="12">
    <location>
        <begin position="439"/>
        <end position="466"/>
    </location>
</feature>
<dbReference type="OrthoDB" id="6077919at2759"/>
<dbReference type="InterPro" id="IPR036236">
    <property type="entry name" value="Znf_C2H2_sf"/>
</dbReference>
<evidence type="ECO:0000256" key="10">
    <source>
        <dbReference type="PROSITE-ProRule" id="PRU01263"/>
    </source>
</evidence>
<feature type="domain" description="C2H2-type" evidence="12">
    <location>
        <begin position="276"/>
        <end position="303"/>
    </location>
</feature>
<evidence type="ECO:0000256" key="5">
    <source>
        <dbReference type="ARBA" id="ARBA00022833"/>
    </source>
</evidence>
<feature type="domain" description="C2H2-type" evidence="12">
    <location>
        <begin position="495"/>
        <end position="522"/>
    </location>
</feature>
<dbReference type="GO" id="GO:0045944">
    <property type="term" value="P:positive regulation of transcription by RNA polymerase II"/>
    <property type="evidence" value="ECO:0007669"/>
    <property type="project" value="TreeGrafter"/>
</dbReference>
<organism evidence="15 16">
    <name type="scientific">Bicyclus anynana</name>
    <name type="common">Squinting bush brown butterfly</name>
    <dbReference type="NCBI Taxonomy" id="110368"/>
    <lineage>
        <taxon>Eukaryota</taxon>
        <taxon>Metazoa</taxon>
        <taxon>Ecdysozoa</taxon>
        <taxon>Arthropoda</taxon>
        <taxon>Hexapoda</taxon>
        <taxon>Insecta</taxon>
        <taxon>Pterygota</taxon>
        <taxon>Neoptera</taxon>
        <taxon>Endopterygota</taxon>
        <taxon>Lepidoptera</taxon>
        <taxon>Glossata</taxon>
        <taxon>Ditrysia</taxon>
        <taxon>Papilionoidea</taxon>
        <taxon>Nymphalidae</taxon>
        <taxon>Satyrinae</taxon>
        <taxon>Satyrini</taxon>
        <taxon>Mycalesina</taxon>
        <taxon>Bicyclus</taxon>
    </lineage>
</organism>
<gene>
    <name evidence="16" type="primary">LOC112054627</name>
</gene>
<keyword evidence="3" id="KW-0677">Repeat</keyword>
<comment type="subcellular location">
    <subcellularLocation>
        <location evidence="1">Nucleus</location>
    </subcellularLocation>
</comment>
<evidence type="ECO:0000256" key="9">
    <source>
        <dbReference type="PROSITE-ProRule" id="PRU00309"/>
    </source>
</evidence>
<dbReference type="SUPFAM" id="SSF57667">
    <property type="entry name" value="beta-beta-alpha zinc fingers"/>
    <property type="match status" value="4"/>
</dbReference>
<dbReference type="PROSITE" id="PS50157">
    <property type="entry name" value="ZINC_FINGER_C2H2_2"/>
    <property type="match status" value="7"/>
</dbReference>
<protein>
    <submittedName>
        <fullName evidence="16">Zinc finger protein 260 isoform X1</fullName>
    </submittedName>
</protein>
<keyword evidence="6 9" id="KW-0238">DNA-binding</keyword>
<feature type="domain" description="ZAD" evidence="14">
    <location>
        <begin position="84"/>
        <end position="154"/>
    </location>
</feature>
<keyword evidence="2 10" id="KW-0479">Metal-binding</keyword>
<dbReference type="InterPro" id="IPR006612">
    <property type="entry name" value="THAP_Znf"/>
</dbReference>
<dbReference type="Gene3D" id="6.20.210.20">
    <property type="entry name" value="THAP domain"/>
    <property type="match status" value="1"/>
</dbReference>
<feature type="domain" description="C2H2-type" evidence="12">
    <location>
        <begin position="411"/>
        <end position="438"/>
    </location>
</feature>
<dbReference type="SMART" id="SM00980">
    <property type="entry name" value="THAP"/>
    <property type="match status" value="1"/>
</dbReference>
<dbReference type="AlphaFoldDB" id="A0A6J1NY99"/>
<feature type="compositionally biased region" description="Polar residues" evidence="11">
    <location>
        <begin position="354"/>
        <end position="376"/>
    </location>
</feature>
<feature type="binding site" evidence="10">
    <location>
        <position position="127"/>
    </location>
    <ligand>
        <name>Zn(2+)</name>
        <dbReference type="ChEBI" id="CHEBI:29105"/>
    </ligand>
</feature>
<dbReference type="RefSeq" id="XP_023950247.2">
    <property type="nucleotide sequence ID" value="XM_024094479.2"/>
</dbReference>
<evidence type="ECO:0000256" key="2">
    <source>
        <dbReference type="ARBA" id="ARBA00022723"/>
    </source>
</evidence>
<dbReference type="InterPro" id="IPR038441">
    <property type="entry name" value="THAP_Znf_sf"/>
</dbReference>
<dbReference type="InterPro" id="IPR013087">
    <property type="entry name" value="Znf_C2H2_type"/>
</dbReference>
<evidence type="ECO:0000256" key="6">
    <source>
        <dbReference type="ARBA" id="ARBA00023125"/>
    </source>
</evidence>
<dbReference type="PANTHER" id="PTHR24394">
    <property type="entry name" value="ZINC FINGER PROTEIN"/>
    <property type="match status" value="1"/>
</dbReference>
<dbReference type="GO" id="GO:0008270">
    <property type="term" value="F:zinc ion binding"/>
    <property type="evidence" value="ECO:0007669"/>
    <property type="project" value="UniProtKB-UniRule"/>
</dbReference>
<evidence type="ECO:0000256" key="4">
    <source>
        <dbReference type="ARBA" id="ARBA00022771"/>
    </source>
</evidence>
<dbReference type="Pfam" id="PF00096">
    <property type="entry name" value="zf-C2H2"/>
    <property type="match status" value="2"/>
</dbReference>
<evidence type="ECO:0000313" key="16">
    <source>
        <dbReference type="RefSeq" id="XP_023950247.2"/>
    </source>
</evidence>
<evidence type="ECO:0000256" key="3">
    <source>
        <dbReference type="ARBA" id="ARBA00022737"/>
    </source>
</evidence>
<evidence type="ECO:0000259" key="12">
    <source>
        <dbReference type="PROSITE" id="PS50157"/>
    </source>
</evidence>
<evidence type="ECO:0000256" key="7">
    <source>
        <dbReference type="ARBA" id="ARBA00023242"/>
    </source>
</evidence>
<feature type="domain" description="C2H2-type" evidence="12">
    <location>
        <begin position="383"/>
        <end position="410"/>
    </location>
</feature>
<evidence type="ECO:0000313" key="15">
    <source>
        <dbReference type="Proteomes" id="UP001652582"/>
    </source>
</evidence>